<protein>
    <submittedName>
        <fullName evidence="1">Uncharacterized protein</fullName>
    </submittedName>
</protein>
<name>A0A6J5XPC7_PRUAR</name>
<dbReference type="Proteomes" id="UP000507245">
    <property type="component" value="Unassembled WGS sequence"/>
</dbReference>
<organism evidence="1 2">
    <name type="scientific">Prunus armeniaca</name>
    <name type="common">Apricot</name>
    <name type="synonym">Armeniaca vulgaris</name>
    <dbReference type="NCBI Taxonomy" id="36596"/>
    <lineage>
        <taxon>Eukaryota</taxon>
        <taxon>Viridiplantae</taxon>
        <taxon>Streptophyta</taxon>
        <taxon>Embryophyta</taxon>
        <taxon>Tracheophyta</taxon>
        <taxon>Spermatophyta</taxon>
        <taxon>Magnoliopsida</taxon>
        <taxon>eudicotyledons</taxon>
        <taxon>Gunneridae</taxon>
        <taxon>Pentapetalae</taxon>
        <taxon>rosids</taxon>
        <taxon>fabids</taxon>
        <taxon>Rosales</taxon>
        <taxon>Rosaceae</taxon>
        <taxon>Amygdaloideae</taxon>
        <taxon>Amygdaleae</taxon>
        <taxon>Prunus</taxon>
    </lineage>
</organism>
<proteinExistence type="predicted"/>
<evidence type="ECO:0000313" key="1">
    <source>
        <dbReference type="EMBL" id="CAB4314273.1"/>
    </source>
</evidence>
<dbReference type="AlphaFoldDB" id="A0A6J5XPC7"/>
<sequence>MANQSDKSCNSPLSGDLTCRLLDTTMEMRGFTPGQSSGHGNSSPTQQLVVHLPLVHIQIAAMVDLVIQLTNGNNNQAPPV</sequence>
<reference evidence="2" key="1">
    <citation type="journal article" date="2020" name="Genome Biol.">
        <title>Gamete binning: chromosome-level and haplotype-resolved genome assembly enabled by high-throughput single-cell sequencing of gamete genomes.</title>
        <authorList>
            <person name="Campoy J.A."/>
            <person name="Sun H."/>
            <person name="Goel M."/>
            <person name="Jiao W.-B."/>
            <person name="Folz-Donahue K."/>
            <person name="Wang N."/>
            <person name="Rubio M."/>
            <person name="Liu C."/>
            <person name="Kukat C."/>
            <person name="Ruiz D."/>
            <person name="Huettel B."/>
            <person name="Schneeberger K."/>
        </authorList>
    </citation>
    <scope>NUCLEOTIDE SEQUENCE [LARGE SCALE GENOMIC DNA]</scope>
    <source>
        <strain evidence="2">cv. Rojo Pasion</strain>
    </source>
</reference>
<keyword evidence="2" id="KW-1185">Reference proteome</keyword>
<evidence type="ECO:0000313" key="2">
    <source>
        <dbReference type="Proteomes" id="UP000507245"/>
    </source>
</evidence>
<dbReference type="EMBL" id="CAEKKB010000006">
    <property type="protein sequence ID" value="CAB4314273.1"/>
    <property type="molecule type" value="Genomic_DNA"/>
</dbReference>
<accession>A0A6J5XPC7</accession>
<gene>
    <name evidence="1" type="ORF">ORAREDHAP_LOCUS38576</name>
</gene>